<feature type="region of interest" description="Disordered" evidence="1">
    <location>
        <begin position="1"/>
        <end position="38"/>
    </location>
</feature>
<dbReference type="EMBL" id="JBHLUD010000020">
    <property type="protein sequence ID" value="MFC0548825.1"/>
    <property type="molecule type" value="Genomic_DNA"/>
</dbReference>
<comment type="caution">
    <text evidence="2">The sequence shown here is derived from an EMBL/GenBank/DDBJ whole genome shotgun (WGS) entry which is preliminary data.</text>
</comment>
<gene>
    <name evidence="2" type="ORF">ACFFH7_45465</name>
</gene>
<evidence type="ECO:0000313" key="3">
    <source>
        <dbReference type="Proteomes" id="UP001589810"/>
    </source>
</evidence>
<keyword evidence="3" id="KW-1185">Reference proteome</keyword>
<sequence length="79" mass="8490">MASLGLDRGRPVEREIDQAGGPRGGNQAGRRAFRAGEQGRIGRECRADRFGPVPFIIVNSDKNSGSLLKPPQYSVGKLP</sequence>
<protein>
    <submittedName>
        <fullName evidence="2">Uncharacterized protein</fullName>
    </submittedName>
</protein>
<name>A0ABV6N8B4_9PSEU</name>
<evidence type="ECO:0000256" key="1">
    <source>
        <dbReference type="SAM" id="MobiDB-lite"/>
    </source>
</evidence>
<reference evidence="2 3" key="1">
    <citation type="submission" date="2024-09" db="EMBL/GenBank/DDBJ databases">
        <authorList>
            <person name="Sun Q."/>
            <person name="Mori K."/>
        </authorList>
    </citation>
    <scope>NUCLEOTIDE SEQUENCE [LARGE SCALE GENOMIC DNA]</scope>
    <source>
        <strain evidence="2 3">TBRC 1432</strain>
    </source>
</reference>
<evidence type="ECO:0000313" key="2">
    <source>
        <dbReference type="EMBL" id="MFC0548825.1"/>
    </source>
</evidence>
<proteinExistence type="predicted"/>
<feature type="compositionally biased region" description="Basic and acidic residues" evidence="1">
    <location>
        <begin position="7"/>
        <end position="17"/>
    </location>
</feature>
<accession>A0ABV6N8B4</accession>
<dbReference type="RefSeq" id="WP_273940601.1">
    <property type="nucleotide sequence ID" value="NZ_CP097263.1"/>
</dbReference>
<organism evidence="2 3">
    <name type="scientific">Kutzneria chonburiensis</name>
    <dbReference type="NCBI Taxonomy" id="1483604"/>
    <lineage>
        <taxon>Bacteria</taxon>
        <taxon>Bacillati</taxon>
        <taxon>Actinomycetota</taxon>
        <taxon>Actinomycetes</taxon>
        <taxon>Pseudonocardiales</taxon>
        <taxon>Pseudonocardiaceae</taxon>
        <taxon>Kutzneria</taxon>
    </lineage>
</organism>
<dbReference type="Proteomes" id="UP001589810">
    <property type="component" value="Unassembled WGS sequence"/>
</dbReference>